<dbReference type="SUPFAM" id="SSF51556">
    <property type="entry name" value="Metallo-dependent hydrolases"/>
    <property type="match status" value="1"/>
</dbReference>
<dbReference type="PANTHER" id="PTHR43794">
    <property type="entry name" value="AMINOHYDROLASE SSNA-RELATED"/>
    <property type="match status" value="1"/>
</dbReference>
<evidence type="ECO:0000313" key="4">
    <source>
        <dbReference type="Proteomes" id="UP000614216"/>
    </source>
</evidence>
<keyword evidence="4" id="KW-1185">Reference proteome</keyword>
<dbReference type="AlphaFoldDB" id="A0A937G3L6"/>
<name>A0A937G3L6_9BACT</name>
<dbReference type="Proteomes" id="UP000614216">
    <property type="component" value="Unassembled WGS sequence"/>
</dbReference>
<evidence type="ECO:0000313" key="3">
    <source>
        <dbReference type="EMBL" id="MBL6449803.1"/>
    </source>
</evidence>
<dbReference type="EMBL" id="JAEUGD010000067">
    <property type="protein sequence ID" value="MBL6449803.1"/>
    <property type="molecule type" value="Genomic_DNA"/>
</dbReference>
<evidence type="ECO:0000259" key="2">
    <source>
        <dbReference type="Pfam" id="PF01979"/>
    </source>
</evidence>
<dbReference type="RefSeq" id="WP_202859344.1">
    <property type="nucleotide sequence ID" value="NZ_JAEUGD010000067.1"/>
</dbReference>
<dbReference type="Pfam" id="PF01979">
    <property type="entry name" value="Amidohydro_1"/>
    <property type="match status" value="1"/>
</dbReference>
<dbReference type="PANTHER" id="PTHR43794:SF11">
    <property type="entry name" value="AMIDOHYDROLASE-RELATED DOMAIN-CONTAINING PROTEIN"/>
    <property type="match status" value="1"/>
</dbReference>
<comment type="caution">
    <text evidence="3">The sequence shown here is derived from an EMBL/GenBank/DDBJ whole genome shotgun (WGS) entry which is preliminary data.</text>
</comment>
<accession>A0A937G3L6</accession>
<dbReference type="InterPro" id="IPR032466">
    <property type="entry name" value="Metal_Hydrolase"/>
</dbReference>
<organism evidence="3 4">
    <name type="scientific">Fulvivirga marina</name>
    <dbReference type="NCBI Taxonomy" id="2494733"/>
    <lineage>
        <taxon>Bacteria</taxon>
        <taxon>Pseudomonadati</taxon>
        <taxon>Bacteroidota</taxon>
        <taxon>Cytophagia</taxon>
        <taxon>Cytophagales</taxon>
        <taxon>Fulvivirgaceae</taxon>
        <taxon>Fulvivirga</taxon>
    </lineage>
</organism>
<feature type="domain" description="Amidohydrolase-related" evidence="2">
    <location>
        <begin position="155"/>
        <end position="307"/>
    </location>
</feature>
<protein>
    <submittedName>
        <fullName evidence="3">Amidohydrolase family protein</fullName>
    </submittedName>
</protein>
<dbReference type="InterPro" id="IPR006680">
    <property type="entry name" value="Amidohydro-rel"/>
</dbReference>
<keyword evidence="1" id="KW-0378">Hydrolase</keyword>
<gene>
    <name evidence="3" type="ORF">JMN32_26060</name>
</gene>
<sequence>MLLRNLDIIGEDSLSTAIHLKVDDNTNGVQRMAIKESIDLSGYIAFPGLINSHDHLDFNLFPQLGNSYNDYTEWGPDIHNLHRKVIEEILNIPKDLRIQWGLIKNILNGVTTVIDHSANHSYKRSAHIDVFDEFTYMHSVALEKYWKVKLNIPFAGKPVMIHIGEGTSDRAKYEIDNFIRWNLLKRDAIAVHGIVMTKEQANFFKALVWCPVSNFFLYNHTAPIQNLKSHTEILFGTDSCVSASANLWEHLRVARKLDMLSDQELFNSLTSTPARIFNVNKLSVQSKGQMVDMVIAKKKYADSWESFYSLDPEDIMLIVKNGNIIYFDSTLQHKLPISENKFAPISLGKSTKYLLNEMVEPIKELEALNVQFPLPVSSIV</sequence>
<evidence type="ECO:0000256" key="1">
    <source>
        <dbReference type="ARBA" id="ARBA00022801"/>
    </source>
</evidence>
<dbReference type="InterPro" id="IPR050287">
    <property type="entry name" value="MTA/SAH_deaminase"/>
</dbReference>
<dbReference type="Gene3D" id="2.30.40.10">
    <property type="entry name" value="Urease, subunit C, domain 1"/>
    <property type="match status" value="1"/>
</dbReference>
<reference evidence="3" key="1">
    <citation type="submission" date="2021-01" db="EMBL/GenBank/DDBJ databases">
        <title>Fulvivirga kasyanovii gen. nov., sp nov., a novel member of the phylum Bacteroidetes isolated from seawater in a mussel farm.</title>
        <authorList>
            <person name="Zhao L.-H."/>
            <person name="Wang Z.-J."/>
        </authorList>
    </citation>
    <scope>NUCLEOTIDE SEQUENCE</scope>
    <source>
        <strain evidence="3">29W222</strain>
    </source>
</reference>
<dbReference type="GO" id="GO:0016810">
    <property type="term" value="F:hydrolase activity, acting on carbon-nitrogen (but not peptide) bonds"/>
    <property type="evidence" value="ECO:0007669"/>
    <property type="project" value="InterPro"/>
</dbReference>
<dbReference type="Gene3D" id="3.20.20.140">
    <property type="entry name" value="Metal-dependent hydrolases"/>
    <property type="match status" value="2"/>
</dbReference>
<dbReference type="InterPro" id="IPR011059">
    <property type="entry name" value="Metal-dep_hydrolase_composite"/>
</dbReference>
<proteinExistence type="predicted"/>